<accession>A0A812LUP8</accession>
<name>A0A812LUP8_9DINO</name>
<sequence>MAINERENRRLAPSDAVLVEETNQPQTMRVWPGLRVVGVGVTVAKGCFVMVREIGERFLLECPARFRSKVGIPTLVF</sequence>
<evidence type="ECO:0000313" key="2">
    <source>
        <dbReference type="Proteomes" id="UP000601435"/>
    </source>
</evidence>
<keyword evidence="2" id="KW-1185">Reference proteome</keyword>
<gene>
    <name evidence="1" type="primary">GA20OX1</name>
    <name evidence="1" type="ORF">SNEC2469_LOCUS5111</name>
</gene>
<comment type="caution">
    <text evidence="1">The sequence shown here is derived from an EMBL/GenBank/DDBJ whole genome shotgun (WGS) entry which is preliminary data.</text>
</comment>
<reference evidence="1" key="1">
    <citation type="submission" date="2021-02" db="EMBL/GenBank/DDBJ databases">
        <authorList>
            <person name="Dougan E. K."/>
            <person name="Rhodes N."/>
            <person name="Thang M."/>
            <person name="Chan C."/>
        </authorList>
    </citation>
    <scope>NUCLEOTIDE SEQUENCE</scope>
</reference>
<evidence type="ECO:0000313" key="1">
    <source>
        <dbReference type="EMBL" id="CAE7249949.1"/>
    </source>
</evidence>
<protein>
    <submittedName>
        <fullName evidence="1">GA20OX1 protein</fullName>
    </submittedName>
</protein>
<dbReference type="AlphaFoldDB" id="A0A812LUP8"/>
<dbReference type="Proteomes" id="UP000601435">
    <property type="component" value="Unassembled WGS sequence"/>
</dbReference>
<proteinExistence type="predicted"/>
<dbReference type="EMBL" id="CAJNJA010009728">
    <property type="protein sequence ID" value="CAE7249949.1"/>
    <property type="molecule type" value="Genomic_DNA"/>
</dbReference>
<organism evidence="1 2">
    <name type="scientific">Symbiodinium necroappetens</name>
    <dbReference type="NCBI Taxonomy" id="1628268"/>
    <lineage>
        <taxon>Eukaryota</taxon>
        <taxon>Sar</taxon>
        <taxon>Alveolata</taxon>
        <taxon>Dinophyceae</taxon>
        <taxon>Suessiales</taxon>
        <taxon>Symbiodiniaceae</taxon>
        <taxon>Symbiodinium</taxon>
    </lineage>
</organism>